<reference evidence="2" key="1">
    <citation type="journal article" date="2013" name="Nature">
        <title>Pan genome of the phytoplankton Emiliania underpins its global distribution.</title>
        <authorList>
            <person name="Read B.A."/>
            <person name="Kegel J."/>
            <person name="Klute M.J."/>
            <person name="Kuo A."/>
            <person name="Lefebvre S.C."/>
            <person name="Maumus F."/>
            <person name="Mayer C."/>
            <person name="Miller J."/>
            <person name="Monier A."/>
            <person name="Salamov A."/>
            <person name="Young J."/>
            <person name="Aguilar M."/>
            <person name="Claverie J.M."/>
            <person name="Frickenhaus S."/>
            <person name="Gonzalez K."/>
            <person name="Herman E.K."/>
            <person name="Lin Y.C."/>
            <person name="Napier J."/>
            <person name="Ogata H."/>
            <person name="Sarno A.F."/>
            <person name="Shmutz J."/>
            <person name="Schroeder D."/>
            <person name="de Vargas C."/>
            <person name="Verret F."/>
            <person name="von Dassow P."/>
            <person name="Valentin K."/>
            <person name="Van de Peer Y."/>
            <person name="Wheeler G."/>
            <person name="Dacks J.B."/>
            <person name="Delwiche C.F."/>
            <person name="Dyhrman S.T."/>
            <person name="Glockner G."/>
            <person name="John U."/>
            <person name="Richards T."/>
            <person name="Worden A.Z."/>
            <person name="Zhang X."/>
            <person name="Grigoriev I.V."/>
            <person name="Allen A.E."/>
            <person name="Bidle K."/>
            <person name="Borodovsky M."/>
            <person name="Bowler C."/>
            <person name="Brownlee C."/>
            <person name="Cock J.M."/>
            <person name="Elias M."/>
            <person name="Gladyshev V.N."/>
            <person name="Groth M."/>
            <person name="Guda C."/>
            <person name="Hadaegh A."/>
            <person name="Iglesias-Rodriguez M.D."/>
            <person name="Jenkins J."/>
            <person name="Jones B.M."/>
            <person name="Lawson T."/>
            <person name="Leese F."/>
            <person name="Lindquist E."/>
            <person name="Lobanov A."/>
            <person name="Lomsadze A."/>
            <person name="Malik S.B."/>
            <person name="Marsh M.E."/>
            <person name="Mackinder L."/>
            <person name="Mock T."/>
            <person name="Mueller-Roeber B."/>
            <person name="Pagarete A."/>
            <person name="Parker M."/>
            <person name="Probert I."/>
            <person name="Quesneville H."/>
            <person name="Raines C."/>
            <person name="Rensing S.A."/>
            <person name="Riano-Pachon D.M."/>
            <person name="Richier S."/>
            <person name="Rokitta S."/>
            <person name="Shiraiwa Y."/>
            <person name="Soanes D.M."/>
            <person name="van der Giezen M."/>
            <person name="Wahlund T.M."/>
            <person name="Williams B."/>
            <person name="Wilson W."/>
            <person name="Wolfe G."/>
            <person name="Wurch L.L."/>
        </authorList>
    </citation>
    <scope>NUCLEOTIDE SEQUENCE</scope>
</reference>
<accession>A0A0D3JLH3</accession>
<dbReference type="RefSeq" id="XP_005776787.1">
    <property type="nucleotide sequence ID" value="XM_005776730.1"/>
</dbReference>
<evidence type="ECO:0000313" key="1">
    <source>
        <dbReference type="EnsemblProtists" id="EOD24358"/>
    </source>
</evidence>
<dbReference type="Gene3D" id="3.40.50.150">
    <property type="entry name" value="Vaccinia Virus protein VP39"/>
    <property type="match status" value="2"/>
</dbReference>
<evidence type="ECO:0000313" key="2">
    <source>
        <dbReference type="Proteomes" id="UP000013827"/>
    </source>
</evidence>
<keyword evidence="2" id="KW-1185">Reference proteome</keyword>
<evidence type="ECO:0008006" key="3">
    <source>
        <dbReference type="Google" id="ProtNLM"/>
    </source>
</evidence>
<organism evidence="1 2">
    <name type="scientific">Emiliania huxleyi (strain CCMP1516)</name>
    <dbReference type="NCBI Taxonomy" id="280463"/>
    <lineage>
        <taxon>Eukaryota</taxon>
        <taxon>Haptista</taxon>
        <taxon>Haptophyta</taxon>
        <taxon>Prymnesiophyceae</taxon>
        <taxon>Isochrysidales</taxon>
        <taxon>Noelaerhabdaceae</taxon>
        <taxon>Emiliania</taxon>
    </lineage>
</organism>
<reference evidence="1" key="2">
    <citation type="submission" date="2024-10" db="UniProtKB">
        <authorList>
            <consortium name="EnsemblProtists"/>
        </authorList>
    </citation>
    <scope>IDENTIFICATION</scope>
</reference>
<sequence>MQFTAALYSLLHLNGFPGDTDFYRRECAGAARVLELGAGDGRIGAALLASPESQPHYTGVELDDELAAAARERLSEHAGARVLTCDMLSPGAAGGGGGGGEGSGGGEAFDAARGAARAMRRGAAAGRAAPGAPACVGGGLCIHTAPLRAGGALLFDVYNARDWRKDALAGREWTVYERDAEVNEHHYALPEQLSALLAAAGFEVERLCGGFEGEAFDEEESEHMVYRARLVR</sequence>
<dbReference type="SUPFAM" id="SSF53335">
    <property type="entry name" value="S-adenosyl-L-methionine-dependent methyltransferases"/>
    <property type="match status" value="1"/>
</dbReference>
<dbReference type="AlphaFoldDB" id="A0A0D3JLH3"/>
<dbReference type="Proteomes" id="UP000013827">
    <property type="component" value="Unassembled WGS sequence"/>
</dbReference>
<name>A0A0D3JLH3_EMIH1</name>
<proteinExistence type="predicted"/>
<dbReference type="CDD" id="cd02440">
    <property type="entry name" value="AdoMet_MTases"/>
    <property type="match status" value="1"/>
</dbReference>
<dbReference type="GeneID" id="17269903"/>
<dbReference type="EnsemblProtists" id="EOD24358">
    <property type="protein sequence ID" value="EOD24358"/>
    <property type="gene ID" value="EMIHUDRAFT_238587"/>
</dbReference>
<protein>
    <recommendedName>
        <fullName evidence="3">Methyltransferase domain-containing protein</fullName>
    </recommendedName>
</protein>
<dbReference type="KEGG" id="ehx:EMIHUDRAFT_238587"/>
<dbReference type="PaxDb" id="2903-EOD24358"/>
<dbReference type="InterPro" id="IPR029063">
    <property type="entry name" value="SAM-dependent_MTases_sf"/>
</dbReference>
<dbReference type="HOGENOM" id="CLU_1196739_0_0_1"/>